<keyword evidence="4" id="KW-0328">Glycosyltransferase</keyword>
<feature type="signal peptide" evidence="16">
    <location>
        <begin position="1"/>
        <end position="23"/>
    </location>
</feature>
<keyword evidence="11" id="KW-0472">Membrane</keyword>
<keyword evidence="16" id="KW-0732">Signal</keyword>
<evidence type="ECO:0000256" key="1">
    <source>
        <dbReference type="ARBA" id="ARBA00022475"/>
    </source>
</evidence>
<evidence type="ECO:0000256" key="13">
    <source>
        <dbReference type="ARBA" id="ARBA00023316"/>
    </source>
</evidence>
<keyword evidence="12" id="KW-0511">Multifunctional enzyme</keyword>
<evidence type="ECO:0000256" key="7">
    <source>
        <dbReference type="ARBA" id="ARBA00022801"/>
    </source>
</evidence>
<dbReference type="SUPFAM" id="SSF56601">
    <property type="entry name" value="beta-lactamase/transpeptidase-like"/>
    <property type="match status" value="1"/>
</dbReference>
<protein>
    <submittedName>
        <fullName evidence="19">PBP1A family penicillin-binding protein</fullName>
    </submittedName>
</protein>
<keyword evidence="13" id="KW-0961">Cell wall biogenesis/degradation</keyword>
<evidence type="ECO:0000256" key="9">
    <source>
        <dbReference type="ARBA" id="ARBA00022984"/>
    </source>
</evidence>
<keyword evidence="7" id="KW-0378">Hydrolase</keyword>
<dbReference type="PROSITE" id="PS51257">
    <property type="entry name" value="PROKAR_LIPOPROTEIN"/>
    <property type="match status" value="1"/>
</dbReference>
<dbReference type="Proteomes" id="UP000681027">
    <property type="component" value="Unassembled WGS sequence"/>
</dbReference>
<keyword evidence="6" id="KW-0812">Transmembrane</keyword>
<keyword evidence="9" id="KW-0573">Peptidoglycan synthesis</keyword>
<comment type="catalytic activity">
    <reaction evidence="14">
        <text>Preferential cleavage: (Ac)2-L-Lys-D-Ala-|-D-Ala. Also transpeptidation of peptidyl-alanyl moieties that are N-acyl substituents of D-alanine.</text>
        <dbReference type="EC" id="3.4.16.4"/>
    </reaction>
</comment>
<gene>
    <name evidence="19" type="ORF">KHA94_18745</name>
</gene>
<sequence length="601" mass="66953">MINRRNKLILCCFFILLVLTSCSPTEYVNDVNVDLSKLDVYSNTVIYDKNGEKIQELHNKEHPEVVFLKDLPEYLKMAFVVTEDKRFFEHKGVDPKGILRALYKNIKSGSRAEGASTITQQLARNVFLSNEKTIERKTKEMVIAAEIERKYTKEQILEMYLNHIYFGSGAYGIQAAAQEYFGKDAKDLNIAESALLAGLPKAPSKYSPRNNMDLAKERRATVLSLMRKNNIITEAEEKEANKEEIKLPPKTTQEYSVYQSYIDYALKEATSEYGVTLEDLYRGGYKIYTNLDTSIHHAMNQAVENYHFTEDEPDQQVEVGMTAIDPNSGAILAMYGGRNYVYQDFNHATAKYQPGSTIKPLAVYAPALETNEWEPDSLLKDEPMNFGNYSPENAGHHYYGDVSMEEAVGRSLNVPAVYLLQQIGIDKGYDFVENAGIELDPNDRNLSLALGGLTYGASTLDMAQGYSAFANGGKIIEAHAIREIVDSHGKALPPPAIETKTIMSEETASEMTKMLQGVISKPYGTGRLADIGTPLAGKTGTTEANLEGINGNKDAWFVGYTPNLVLSIHSGFDKTDRNHYLTSGGGKTPAELFKYVMMYGI</sequence>
<dbReference type="Gene3D" id="1.10.3810.10">
    <property type="entry name" value="Biosynthetic peptidoglycan transglycosylase-like"/>
    <property type="match status" value="1"/>
</dbReference>
<dbReference type="NCBIfam" id="TIGR02074">
    <property type="entry name" value="PBP_1a_fam"/>
    <property type="match status" value="1"/>
</dbReference>
<keyword evidence="3" id="KW-0645">Protease</keyword>
<evidence type="ECO:0000256" key="10">
    <source>
        <dbReference type="ARBA" id="ARBA00022989"/>
    </source>
</evidence>
<evidence type="ECO:0000313" key="19">
    <source>
        <dbReference type="EMBL" id="MBS4192208.1"/>
    </source>
</evidence>
<evidence type="ECO:0000256" key="16">
    <source>
        <dbReference type="SAM" id="SignalP"/>
    </source>
</evidence>
<evidence type="ECO:0000256" key="4">
    <source>
        <dbReference type="ARBA" id="ARBA00022676"/>
    </source>
</evidence>
<evidence type="ECO:0000259" key="18">
    <source>
        <dbReference type="Pfam" id="PF00912"/>
    </source>
</evidence>
<keyword evidence="10" id="KW-1133">Transmembrane helix</keyword>
<dbReference type="EMBL" id="JAGYPM010000004">
    <property type="protein sequence ID" value="MBS4192208.1"/>
    <property type="molecule type" value="Genomic_DNA"/>
</dbReference>
<dbReference type="InterPro" id="IPR050396">
    <property type="entry name" value="Glycosyltr_51/Transpeptidase"/>
</dbReference>
<evidence type="ECO:0000256" key="14">
    <source>
        <dbReference type="ARBA" id="ARBA00034000"/>
    </source>
</evidence>
<dbReference type="InterPro" id="IPR023346">
    <property type="entry name" value="Lysozyme-like_dom_sf"/>
</dbReference>
<dbReference type="InterPro" id="IPR001460">
    <property type="entry name" value="PCN-bd_Tpept"/>
</dbReference>
<dbReference type="SUPFAM" id="SSF53955">
    <property type="entry name" value="Lysozyme-like"/>
    <property type="match status" value="1"/>
</dbReference>
<comment type="catalytic activity">
    <reaction evidence="15">
        <text>[GlcNAc-(1-&gt;4)-Mur2Ac(oyl-L-Ala-gamma-D-Glu-L-Lys-D-Ala-D-Ala)](n)-di-trans,octa-cis-undecaprenyl diphosphate + beta-D-GlcNAc-(1-&gt;4)-Mur2Ac(oyl-L-Ala-gamma-D-Glu-L-Lys-D-Ala-D-Ala)-di-trans,octa-cis-undecaprenyl diphosphate = [GlcNAc-(1-&gt;4)-Mur2Ac(oyl-L-Ala-gamma-D-Glu-L-Lys-D-Ala-D-Ala)](n+1)-di-trans,octa-cis-undecaprenyl diphosphate + di-trans,octa-cis-undecaprenyl diphosphate + H(+)</text>
        <dbReference type="Rhea" id="RHEA:23708"/>
        <dbReference type="Rhea" id="RHEA-COMP:9602"/>
        <dbReference type="Rhea" id="RHEA-COMP:9603"/>
        <dbReference type="ChEBI" id="CHEBI:15378"/>
        <dbReference type="ChEBI" id="CHEBI:58405"/>
        <dbReference type="ChEBI" id="CHEBI:60033"/>
        <dbReference type="ChEBI" id="CHEBI:78435"/>
        <dbReference type="EC" id="2.4.99.28"/>
    </reaction>
</comment>
<dbReference type="PANTHER" id="PTHR32282">
    <property type="entry name" value="BINDING PROTEIN TRANSPEPTIDASE, PUTATIVE-RELATED"/>
    <property type="match status" value="1"/>
</dbReference>
<dbReference type="RefSeq" id="WP_213103646.1">
    <property type="nucleotide sequence ID" value="NZ_JAGYPM010000004.1"/>
</dbReference>
<proteinExistence type="predicted"/>
<keyword evidence="2" id="KW-0121">Carboxypeptidase</keyword>
<dbReference type="InterPro" id="IPR012338">
    <property type="entry name" value="Beta-lactam/transpept-like"/>
</dbReference>
<evidence type="ECO:0000256" key="2">
    <source>
        <dbReference type="ARBA" id="ARBA00022645"/>
    </source>
</evidence>
<evidence type="ECO:0000256" key="6">
    <source>
        <dbReference type="ARBA" id="ARBA00022692"/>
    </source>
</evidence>
<name>A0ABS5NWK9_9BACI</name>
<comment type="caution">
    <text evidence="19">The sequence shown here is derived from an EMBL/GenBank/DDBJ whole genome shotgun (WGS) entry which is preliminary data.</text>
</comment>
<evidence type="ECO:0000256" key="12">
    <source>
        <dbReference type="ARBA" id="ARBA00023268"/>
    </source>
</evidence>
<keyword evidence="20" id="KW-1185">Reference proteome</keyword>
<dbReference type="InterPro" id="IPR001264">
    <property type="entry name" value="Glyco_trans_51"/>
</dbReference>
<evidence type="ECO:0000256" key="5">
    <source>
        <dbReference type="ARBA" id="ARBA00022679"/>
    </source>
</evidence>
<keyword evidence="5" id="KW-0808">Transferase</keyword>
<evidence type="ECO:0000259" key="17">
    <source>
        <dbReference type="Pfam" id="PF00905"/>
    </source>
</evidence>
<evidence type="ECO:0000256" key="8">
    <source>
        <dbReference type="ARBA" id="ARBA00022960"/>
    </source>
</evidence>
<keyword evidence="8" id="KW-0133">Cell shape</keyword>
<keyword evidence="1" id="KW-1003">Cell membrane</keyword>
<evidence type="ECO:0000256" key="3">
    <source>
        <dbReference type="ARBA" id="ARBA00022670"/>
    </source>
</evidence>
<feature type="chain" id="PRO_5046898088" evidence="16">
    <location>
        <begin position="24"/>
        <end position="601"/>
    </location>
</feature>
<dbReference type="InterPro" id="IPR036950">
    <property type="entry name" value="PBP_transglycosylase"/>
</dbReference>
<feature type="domain" description="Penicillin-binding protein transpeptidase" evidence="17">
    <location>
        <begin position="321"/>
        <end position="597"/>
    </location>
</feature>
<dbReference type="Pfam" id="PF00905">
    <property type="entry name" value="Transpeptidase"/>
    <property type="match status" value="1"/>
</dbReference>
<feature type="domain" description="Glycosyl transferase family 51" evidence="18">
    <location>
        <begin position="51"/>
        <end position="226"/>
    </location>
</feature>
<evidence type="ECO:0000256" key="11">
    <source>
        <dbReference type="ARBA" id="ARBA00023136"/>
    </source>
</evidence>
<reference evidence="19 20" key="1">
    <citation type="submission" date="2021-05" db="EMBL/GenBank/DDBJ databases">
        <title>Novel Bacillus species.</title>
        <authorList>
            <person name="Liu G."/>
        </authorList>
    </citation>
    <scope>NUCLEOTIDE SEQUENCE [LARGE SCALE GENOMIC DNA]</scope>
    <source>
        <strain evidence="19 20">FJAT-49705</strain>
    </source>
</reference>
<evidence type="ECO:0000313" key="20">
    <source>
        <dbReference type="Proteomes" id="UP000681027"/>
    </source>
</evidence>
<dbReference type="Pfam" id="PF00912">
    <property type="entry name" value="Transgly"/>
    <property type="match status" value="1"/>
</dbReference>
<evidence type="ECO:0000256" key="15">
    <source>
        <dbReference type="ARBA" id="ARBA00049902"/>
    </source>
</evidence>
<organism evidence="19 20">
    <name type="scientific">Cytobacillus citreus</name>
    <dbReference type="NCBI Taxonomy" id="2833586"/>
    <lineage>
        <taxon>Bacteria</taxon>
        <taxon>Bacillati</taxon>
        <taxon>Bacillota</taxon>
        <taxon>Bacilli</taxon>
        <taxon>Bacillales</taxon>
        <taxon>Bacillaceae</taxon>
        <taxon>Cytobacillus</taxon>
    </lineage>
</organism>
<dbReference type="Gene3D" id="3.40.710.10">
    <property type="entry name" value="DD-peptidase/beta-lactamase superfamily"/>
    <property type="match status" value="1"/>
</dbReference>
<dbReference type="PANTHER" id="PTHR32282:SF32">
    <property type="entry name" value="PENICILLIN-BINDING PROTEIN 2A"/>
    <property type="match status" value="1"/>
</dbReference>
<accession>A0ABS5NWK9</accession>